<dbReference type="InterPro" id="IPR029016">
    <property type="entry name" value="GAF-like_dom_sf"/>
</dbReference>
<proteinExistence type="predicted"/>
<accession>A0A917JZA0</accession>
<dbReference type="AlphaFoldDB" id="A0A917JZA0"/>
<dbReference type="Pfam" id="PF13185">
    <property type="entry name" value="GAF_2"/>
    <property type="match status" value="1"/>
</dbReference>
<gene>
    <name evidence="2" type="ORF">GCM10011581_28080</name>
</gene>
<reference evidence="2 3" key="1">
    <citation type="journal article" date="2014" name="Int. J. Syst. Evol. Microbiol.">
        <title>Complete genome sequence of Corynebacterium casei LMG S-19264T (=DSM 44701T), isolated from a smear-ripened cheese.</title>
        <authorList>
            <consortium name="US DOE Joint Genome Institute (JGI-PGF)"/>
            <person name="Walter F."/>
            <person name="Albersmeier A."/>
            <person name="Kalinowski J."/>
            <person name="Ruckert C."/>
        </authorList>
    </citation>
    <scope>NUCLEOTIDE SEQUENCE [LARGE SCALE GENOMIC DNA]</scope>
    <source>
        <strain evidence="2 3">CGMCC 4.7206</strain>
    </source>
</reference>
<protein>
    <recommendedName>
        <fullName evidence="1">GAF domain-containing protein</fullName>
    </recommendedName>
</protein>
<evidence type="ECO:0000313" key="2">
    <source>
        <dbReference type="EMBL" id="GGI89395.1"/>
    </source>
</evidence>
<dbReference type="EMBL" id="BMMT01000009">
    <property type="protein sequence ID" value="GGI89395.1"/>
    <property type="molecule type" value="Genomic_DNA"/>
</dbReference>
<dbReference type="Gene3D" id="3.30.450.40">
    <property type="match status" value="1"/>
</dbReference>
<feature type="domain" description="GAF" evidence="1">
    <location>
        <begin position="29"/>
        <end position="137"/>
    </location>
</feature>
<comment type="caution">
    <text evidence="2">The sequence shown here is derived from an EMBL/GenBank/DDBJ whole genome shotgun (WGS) entry which is preliminary data.</text>
</comment>
<dbReference type="InterPro" id="IPR003018">
    <property type="entry name" value="GAF"/>
</dbReference>
<dbReference type="SUPFAM" id="SSF55781">
    <property type="entry name" value="GAF domain-like"/>
    <property type="match status" value="1"/>
</dbReference>
<evidence type="ECO:0000313" key="3">
    <source>
        <dbReference type="Proteomes" id="UP000597989"/>
    </source>
</evidence>
<organism evidence="2 3">
    <name type="scientific">Saccharopolyspora thermophila</name>
    <dbReference type="NCBI Taxonomy" id="89367"/>
    <lineage>
        <taxon>Bacteria</taxon>
        <taxon>Bacillati</taxon>
        <taxon>Actinomycetota</taxon>
        <taxon>Actinomycetes</taxon>
        <taxon>Pseudonocardiales</taxon>
        <taxon>Pseudonocardiaceae</taxon>
        <taxon>Saccharopolyspora</taxon>
    </lineage>
</organism>
<sequence length="176" mass="18796">MTRGAGVVVLDRTYRNSTPALLARLITAVPGADMACISGPRALALHTDERARRVDLAQLRHGAGPCVEAARSGRSVLADITQVRLCWPGFARSAREARIFSFLVVPLLHNDALLGTLSLYAQRSHAFTERDETTAQLAIPAICAALLADGLAGVAAPVNGYQVECSRRRGHGRGEE</sequence>
<name>A0A917JZA0_9PSEU</name>
<dbReference type="Proteomes" id="UP000597989">
    <property type="component" value="Unassembled WGS sequence"/>
</dbReference>
<evidence type="ECO:0000259" key="1">
    <source>
        <dbReference type="Pfam" id="PF13185"/>
    </source>
</evidence>